<reference evidence="2 3" key="1">
    <citation type="journal article" date="2012" name="J. Bacteriol.">
        <title>Genome Sequence of Blastococcus saxobsidens DD2, a Stone-Inhabiting Bacterium.</title>
        <authorList>
            <person name="Chouaia B."/>
            <person name="Crotti E."/>
            <person name="Brusetti L."/>
            <person name="Daffonchio D."/>
            <person name="Essoussi I."/>
            <person name="Nouioui I."/>
            <person name="Sbissi I."/>
            <person name="Ghodhbane-Gtari F."/>
            <person name="Gtari M."/>
            <person name="Vacherie B."/>
            <person name="Barbe V."/>
            <person name="Medigue C."/>
            <person name="Gury J."/>
            <person name="Pujic P."/>
            <person name="Normand P."/>
        </authorList>
    </citation>
    <scope>NUCLEOTIDE SEQUENCE [LARGE SCALE GENOMIC DNA]</scope>
    <source>
        <strain evidence="2 3">DD2</strain>
    </source>
</reference>
<gene>
    <name evidence="2" type="ordered locus">BLASA_2224</name>
</gene>
<evidence type="ECO:0000256" key="1">
    <source>
        <dbReference type="SAM" id="MobiDB-lite"/>
    </source>
</evidence>
<accession>H6RTS0</accession>
<protein>
    <submittedName>
        <fullName evidence="2">Uncharacterized protein</fullName>
    </submittedName>
</protein>
<proteinExistence type="predicted"/>
<sequence>MRRCHAALPNWTLILKFSLTVMSTRSTEVKLGGRGEALQAPSPRRRVGETESHRTPATHWSHEHHRA</sequence>
<dbReference type="EMBL" id="FO117623">
    <property type="protein sequence ID" value="CCG03130.1"/>
    <property type="molecule type" value="Genomic_DNA"/>
</dbReference>
<dbReference type="AlphaFoldDB" id="H6RTS0"/>
<organism evidence="2 3">
    <name type="scientific">Blastococcus saxobsidens (strain DD2)</name>
    <dbReference type="NCBI Taxonomy" id="1146883"/>
    <lineage>
        <taxon>Bacteria</taxon>
        <taxon>Bacillati</taxon>
        <taxon>Actinomycetota</taxon>
        <taxon>Actinomycetes</taxon>
        <taxon>Geodermatophilales</taxon>
        <taxon>Geodermatophilaceae</taxon>
        <taxon>Blastococcus</taxon>
    </lineage>
</organism>
<dbReference type="HOGENOM" id="CLU_2803898_0_0_11"/>
<dbReference type="KEGG" id="bsd:BLASA_2224"/>
<evidence type="ECO:0000313" key="2">
    <source>
        <dbReference type="EMBL" id="CCG03130.1"/>
    </source>
</evidence>
<name>H6RTS0_BLASD</name>
<feature type="region of interest" description="Disordered" evidence="1">
    <location>
        <begin position="32"/>
        <end position="67"/>
    </location>
</feature>
<dbReference type="STRING" id="1146883.BLASA_2224"/>
<keyword evidence="3" id="KW-1185">Reference proteome</keyword>
<reference evidence="3" key="2">
    <citation type="submission" date="2012-02" db="EMBL/GenBank/DDBJ databases">
        <title>Complete genome sequence of Blastococcus saxobsidens strain DD2.</title>
        <authorList>
            <person name="Genoscope."/>
        </authorList>
    </citation>
    <scope>NUCLEOTIDE SEQUENCE [LARGE SCALE GENOMIC DNA]</scope>
    <source>
        <strain evidence="3">DD2</strain>
    </source>
</reference>
<evidence type="ECO:0000313" key="3">
    <source>
        <dbReference type="Proteomes" id="UP000007517"/>
    </source>
</evidence>
<dbReference type="Proteomes" id="UP000007517">
    <property type="component" value="Chromosome"/>
</dbReference>